<reference evidence="1" key="1">
    <citation type="submission" date="2021-06" db="EMBL/GenBank/DDBJ databases">
        <authorList>
            <person name="Kallberg Y."/>
            <person name="Tangrot J."/>
            <person name="Rosling A."/>
        </authorList>
    </citation>
    <scope>NUCLEOTIDE SEQUENCE</scope>
    <source>
        <strain evidence="1">CL551</strain>
    </source>
</reference>
<feature type="non-terminal residue" evidence="1">
    <location>
        <position position="1"/>
    </location>
</feature>
<keyword evidence="2" id="KW-1185">Reference proteome</keyword>
<dbReference type="EMBL" id="CAJVPV010028715">
    <property type="protein sequence ID" value="CAG8737047.1"/>
    <property type="molecule type" value="Genomic_DNA"/>
</dbReference>
<dbReference type="Proteomes" id="UP000789342">
    <property type="component" value="Unassembled WGS sequence"/>
</dbReference>
<dbReference type="AlphaFoldDB" id="A0A9N9NIG8"/>
<gene>
    <name evidence="1" type="ORF">AMORRO_LOCUS14451</name>
</gene>
<organism evidence="1 2">
    <name type="scientific">Acaulospora morrowiae</name>
    <dbReference type="NCBI Taxonomy" id="94023"/>
    <lineage>
        <taxon>Eukaryota</taxon>
        <taxon>Fungi</taxon>
        <taxon>Fungi incertae sedis</taxon>
        <taxon>Mucoromycota</taxon>
        <taxon>Glomeromycotina</taxon>
        <taxon>Glomeromycetes</taxon>
        <taxon>Diversisporales</taxon>
        <taxon>Acaulosporaceae</taxon>
        <taxon>Acaulospora</taxon>
    </lineage>
</organism>
<comment type="caution">
    <text evidence="1">The sequence shown here is derived from an EMBL/GenBank/DDBJ whole genome shotgun (WGS) entry which is preliminary data.</text>
</comment>
<name>A0A9N9NIG8_9GLOM</name>
<sequence length="39" mass="4480">PIWVNGCDCGDCQNIPLHDLNPRAIAFNNEDITYRTYVK</sequence>
<proteinExistence type="predicted"/>
<evidence type="ECO:0000313" key="1">
    <source>
        <dbReference type="EMBL" id="CAG8737047.1"/>
    </source>
</evidence>
<evidence type="ECO:0000313" key="2">
    <source>
        <dbReference type="Proteomes" id="UP000789342"/>
    </source>
</evidence>
<accession>A0A9N9NIG8</accession>
<protein>
    <submittedName>
        <fullName evidence="1">1571_t:CDS:1</fullName>
    </submittedName>
</protein>